<dbReference type="Gene3D" id="3.30.565.10">
    <property type="entry name" value="Histidine kinase-like ATPase, C-terminal domain"/>
    <property type="match status" value="1"/>
</dbReference>
<gene>
    <name evidence="19" type="ORF">BXT89_04565</name>
</gene>
<evidence type="ECO:0000256" key="7">
    <source>
        <dbReference type="ARBA" id="ARBA00022777"/>
    </source>
</evidence>
<dbReference type="Proteomes" id="UP000242847">
    <property type="component" value="Unassembled WGS sequence"/>
</dbReference>
<feature type="transmembrane region" description="Helical" evidence="13">
    <location>
        <begin position="319"/>
        <end position="340"/>
    </location>
</feature>
<dbReference type="CDD" id="cd00156">
    <property type="entry name" value="REC"/>
    <property type="match status" value="1"/>
</dbReference>
<name>A0A1S8DJL6_9GAMM</name>
<dbReference type="CDD" id="cd16922">
    <property type="entry name" value="HATPase_EvgS-ArcB-TorS-like"/>
    <property type="match status" value="1"/>
</dbReference>
<dbReference type="InterPro" id="IPR001789">
    <property type="entry name" value="Sig_transdc_resp-reg_receiver"/>
</dbReference>
<dbReference type="InterPro" id="IPR013655">
    <property type="entry name" value="PAS_fold_3"/>
</dbReference>
<feature type="domain" description="Histidine kinase" evidence="14">
    <location>
        <begin position="498"/>
        <end position="716"/>
    </location>
</feature>
<keyword evidence="9" id="KW-0902">Two-component regulatory system</keyword>
<dbReference type="InterPro" id="IPR042240">
    <property type="entry name" value="CHASE_sf"/>
</dbReference>
<feature type="domain" description="PAS" evidence="16">
    <location>
        <begin position="366"/>
        <end position="438"/>
    </location>
</feature>
<organism evidence="19 20">
    <name type="scientific">Halopseudomonas pachastrellae</name>
    <dbReference type="NCBI Taxonomy" id="254161"/>
    <lineage>
        <taxon>Bacteria</taxon>
        <taxon>Pseudomonadati</taxon>
        <taxon>Pseudomonadota</taxon>
        <taxon>Gammaproteobacteria</taxon>
        <taxon>Pseudomonadales</taxon>
        <taxon>Pseudomonadaceae</taxon>
        <taxon>Halopseudomonas</taxon>
    </lineage>
</organism>
<feature type="domain" description="Response regulatory" evidence="15">
    <location>
        <begin position="732"/>
        <end position="851"/>
    </location>
</feature>
<dbReference type="CDD" id="cd00082">
    <property type="entry name" value="HisKA"/>
    <property type="match status" value="1"/>
</dbReference>
<dbReference type="GO" id="GO:0005886">
    <property type="term" value="C:plasma membrane"/>
    <property type="evidence" value="ECO:0007669"/>
    <property type="project" value="UniProtKB-ARBA"/>
</dbReference>
<dbReference type="FunFam" id="3.30.565.10:FF:000006">
    <property type="entry name" value="Sensor histidine kinase WalK"/>
    <property type="match status" value="1"/>
</dbReference>
<feature type="domain" description="CHASE" evidence="18">
    <location>
        <begin position="105"/>
        <end position="251"/>
    </location>
</feature>
<evidence type="ECO:0000256" key="10">
    <source>
        <dbReference type="ARBA" id="ARBA00023136"/>
    </source>
</evidence>
<feature type="modified residue" description="4-aspartylphosphate" evidence="11">
    <location>
        <position position="781"/>
    </location>
</feature>
<proteinExistence type="predicted"/>
<keyword evidence="12" id="KW-0175">Coiled coil</keyword>
<dbReference type="NCBIfam" id="TIGR00229">
    <property type="entry name" value="sensory_box"/>
    <property type="match status" value="1"/>
</dbReference>
<dbReference type="OrthoDB" id="9810730at2"/>
<evidence type="ECO:0000256" key="12">
    <source>
        <dbReference type="SAM" id="Coils"/>
    </source>
</evidence>
<dbReference type="EMBL" id="MUBC01000007">
    <property type="protein sequence ID" value="ONM44996.1"/>
    <property type="molecule type" value="Genomic_DNA"/>
</dbReference>
<dbReference type="PROSITE" id="PS50112">
    <property type="entry name" value="PAS"/>
    <property type="match status" value="1"/>
</dbReference>
<dbReference type="InterPro" id="IPR000700">
    <property type="entry name" value="PAS-assoc_C"/>
</dbReference>
<dbReference type="GO" id="GO:0000155">
    <property type="term" value="F:phosphorelay sensor kinase activity"/>
    <property type="evidence" value="ECO:0007669"/>
    <property type="project" value="InterPro"/>
</dbReference>
<evidence type="ECO:0000256" key="8">
    <source>
        <dbReference type="ARBA" id="ARBA00022989"/>
    </source>
</evidence>
<dbReference type="InterPro" id="IPR036890">
    <property type="entry name" value="HATPase_C_sf"/>
</dbReference>
<feature type="domain" description="PAC" evidence="17">
    <location>
        <begin position="442"/>
        <end position="494"/>
    </location>
</feature>
<dbReference type="Pfam" id="PF00512">
    <property type="entry name" value="HisKA"/>
    <property type="match status" value="1"/>
</dbReference>
<dbReference type="InterPro" id="IPR003594">
    <property type="entry name" value="HATPase_dom"/>
</dbReference>
<evidence type="ECO:0000256" key="11">
    <source>
        <dbReference type="PROSITE-ProRule" id="PRU00169"/>
    </source>
</evidence>
<evidence type="ECO:0000256" key="4">
    <source>
        <dbReference type="ARBA" id="ARBA00022553"/>
    </source>
</evidence>
<evidence type="ECO:0000259" key="18">
    <source>
        <dbReference type="PROSITE" id="PS50839"/>
    </source>
</evidence>
<sequence>MPSPSSPYSLTPGRAIISRKNTIAWCVAAIVLLATVLVWQYQNKREHDAADREFTLLTNDIALAIRKRMIHHEQILLGAAGLMDASGRVSRDEWRIMVERLRLAENYPGILGVGYAQVVPPLTLDAFENAVRAEGFADFAVHPPGPRPFYTAILYLEPFKGRNLAAFGYDMFSEPVRREAMQAAAESGETRVTGPVRLLQETHGEVQAGILMYTPIYHRGASVDTPEQRQRALRGFVYSPYRMGDLLDGILGSRTPGVRYRITDTAAGLEFPQLYSDLTPDSGKALYQRSLDLHFYGRDWRLDFASTPSFERGSVASPWILLLGLAAALLLFALASLLVLRREQAERIAHQMTRKLRASNEALRQSEERKRLALQGSSDGWWDVDMQSWQFMASDRAWELIGYPPQEEAHSLHRWQSVLAPQARHELLSTLREVMQSEQDTFSVETRLTHQGGQSIPVLLRGIIQRDEKGKALRVSGTMLDLTEAKRVEQLKSQFVSTVSHELRTPLTSISGALAIVNSGTLGEVPEAMARMLEIAESNSQRLNLLINDLLDMEKLAAGKMKFDMRPYALTELIDEALNANQAFATSRDITLKREGDCHCWVRVDSMRLHQILNNYLSNAIKFSPAGSVVTVTMQRLGEQVQINVIDQGEGIPLAFQSQIFNKFAQADGSDRRQQAGTGLGLAITRELAQQMNGDVGFSSLPEHGATFWVRLPIEAEDSEAATRDASDTPGAVLVLDDDPMIADFIALIARKSGYEPTTANSVLEARGYLKEHTYAALLTDLRLQDGHGLTLIRDLRADQTTAALPILVVSAYCEEGQRLLHNGAAEDSAIAWLDKPVDEKKLVGILEELLQRARTAATR</sequence>
<dbReference type="SMART" id="SM00387">
    <property type="entry name" value="HATPase_c"/>
    <property type="match status" value="1"/>
</dbReference>
<keyword evidence="6 13" id="KW-0812">Transmembrane</keyword>
<comment type="caution">
    <text evidence="19">The sequence shown here is derived from an EMBL/GenBank/DDBJ whole genome shotgun (WGS) entry which is preliminary data.</text>
</comment>
<feature type="transmembrane region" description="Helical" evidence="13">
    <location>
        <begin position="21"/>
        <end position="41"/>
    </location>
</feature>
<evidence type="ECO:0000256" key="6">
    <source>
        <dbReference type="ARBA" id="ARBA00022692"/>
    </source>
</evidence>
<dbReference type="Pfam" id="PF00072">
    <property type="entry name" value="Response_reg"/>
    <property type="match status" value="1"/>
</dbReference>
<dbReference type="InterPro" id="IPR005467">
    <property type="entry name" value="His_kinase_dom"/>
</dbReference>
<dbReference type="SMART" id="SM00448">
    <property type="entry name" value="REC"/>
    <property type="match status" value="1"/>
</dbReference>
<dbReference type="STRING" id="254161.SAMN05216256_107138"/>
<dbReference type="RefSeq" id="WP_083725157.1">
    <property type="nucleotide sequence ID" value="NZ_FOUD01000007.1"/>
</dbReference>
<dbReference type="InterPro" id="IPR035965">
    <property type="entry name" value="PAS-like_dom_sf"/>
</dbReference>
<evidence type="ECO:0000259" key="16">
    <source>
        <dbReference type="PROSITE" id="PS50112"/>
    </source>
</evidence>
<dbReference type="SUPFAM" id="SSF47384">
    <property type="entry name" value="Homodimeric domain of signal transducing histidine kinase"/>
    <property type="match status" value="1"/>
</dbReference>
<dbReference type="AlphaFoldDB" id="A0A1S8DJL6"/>
<comment type="catalytic activity">
    <reaction evidence="1">
        <text>ATP + protein L-histidine = ADP + protein N-phospho-L-histidine.</text>
        <dbReference type="EC" id="2.7.13.3"/>
    </reaction>
</comment>
<dbReference type="PROSITE" id="PS50110">
    <property type="entry name" value="RESPONSE_REGULATORY"/>
    <property type="match status" value="1"/>
</dbReference>
<dbReference type="SMART" id="SM00091">
    <property type="entry name" value="PAS"/>
    <property type="match status" value="1"/>
</dbReference>
<dbReference type="InterPro" id="IPR000014">
    <property type="entry name" value="PAS"/>
</dbReference>
<dbReference type="SMART" id="SM00388">
    <property type="entry name" value="HisKA"/>
    <property type="match status" value="1"/>
</dbReference>
<evidence type="ECO:0000313" key="20">
    <source>
        <dbReference type="Proteomes" id="UP000242847"/>
    </source>
</evidence>
<evidence type="ECO:0000256" key="3">
    <source>
        <dbReference type="ARBA" id="ARBA00012438"/>
    </source>
</evidence>
<dbReference type="InterPro" id="IPR003661">
    <property type="entry name" value="HisK_dim/P_dom"/>
</dbReference>
<evidence type="ECO:0000256" key="13">
    <source>
        <dbReference type="SAM" id="Phobius"/>
    </source>
</evidence>
<dbReference type="Gene3D" id="3.30.450.20">
    <property type="entry name" value="PAS domain"/>
    <property type="match status" value="1"/>
</dbReference>
<keyword evidence="5" id="KW-0808">Transferase</keyword>
<dbReference type="PROSITE" id="PS50839">
    <property type="entry name" value="CHASE"/>
    <property type="match status" value="1"/>
</dbReference>
<keyword evidence="20" id="KW-1185">Reference proteome</keyword>
<dbReference type="SUPFAM" id="SSF55785">
    <property type="entry name" value="PYP-like sensor domain (PAS domain)"/>
    <property type="match status" value="1"/>
</dbReference>
<dbReference type="SUPFAM" id="SSF52172">
    <property type="entry name" value="CheY-like"/>
    <property type="match status" value="1"/>
</dbReference>
<dbReference type="Pfam" id="PF03924">
    <property type="entry name" value="CHASE"/>
    <property type="match status" value="1"/>
</dbReference>
<dbReference type="CDD" id="cd00130">
    <property type="entry name" value="PAS"/>
    <property type="match status" value="1"/>
</dbReference>
<keyword evidence="8 13" id="KW-1133">Transmembrane helix</keyword>
<evidence type="ECO:0000256" key="5">
    <source>
        <dbReference type="ARBA" id="ARBA00022679"/>
    </source>
</evidence>
<dbReference type="SUPFAM" id="SSF55874">
    <property type="entry name" value="ATPase domain of HSP90 chaperone/DNA topoisomerase II/histidine kinase"/>
    <property type="match status" value="1"/>
</dbReference>
<keyword evidence="10 13" id="KW-0472">Membrane</keyword>
<dbReference type="PRINTS" id="PR00344">
    <property type="entry name" value="BCTRLSENSOR"/>
</dbReference>
<reference evidence="19 20" key="1">
    <citation type="submission" date="2017-01" db="EMBL/GenBank/DDBJ databases">
        <title>Draft genome sequence of Pseudomonas pachastrellae type strain CCUG 46540T from a deep sea.</title>
        <authorList>
            <person name="Gomila M."/>
            <person name="Mulet M."/>
            <person name="Lalucat J."/>
            <person name="Garcia-Valdes E."/>
        </authorList>
    </citation>
    <scope>NUCLEOTIDE SEQUENCE [LARGE SCALE GENOMIC DNA]</scope>
    <source>
        <strain evidence="19 20">CCUG 46540</strain>
    </source>
</reference>
<accession>A0A1S8DJL6</accession>
<evidence type="ECO:0000313" key="19">
    <source>
        <dbReference type="EMBL" id="ONM44996.1"/>
    </source>
</evidence>
<dbReference type="InterPro" id="IPR011006">
    <property type="entry name" value="CheY-like_superfamily"/>
</dbReference>
<dbReference type="PANTHER" id="PTHR43047">
    <property type="entry name" value="TWO-COMPONENT HISTIDINE PROTEIN KINASE"/>
    <property type="match status" value="1"/>
</dbReference>
<dbReference type="InterPro" id="IPR004358">
    <property type="entry name" value="Sig_transdc_His_kin-like_C"/>
</dbReference>
<dbReference type="PROSITE" id="PS50109">
    <property type="entry name" value="HIS_KIN"/>
    <property type="match status" value="1"/>
</dbReference>
<dbReference type="PANTHER" id="PTHR43047:SF72">
    <property type="entry name" value="OSMOSENSING HISTIDINE PROTEIN KINASE SLN1"/>
    <property type="match status" value="1"/>
</dbReference>
<evidence type="ECO:0000256" key="9">
    <source>
        <dbReference type="ARBA" id="ARBA00023012"/>
    </source>
</evidence>
<feature type="coiled-coil region" evidence="12">
    <location>
        <begin position="342"/>
        <end position="369"/>
    </location>
</feature>
<dbReference type="FunFam" id="1.10.287.130:FF:000001">
    <property type="entry name" value="Two-component sensor histidine kinase"/>
    <property type="match status" value="1"/>
</dbReference>
<dbReference type="EC" id="2.7.13.3" evidence="3"/>
<comment type="subcellular location">
    <subcellularLocation>
        <location evidence="2">Membrane</location>
    </subcellularLocation>
</comment>
<dbReference type="SMART" id="SM00086">
    <property type="entry name" value="PAC"/>
    <property type="match status" value="1"/>
</dbReference>
<dbReference type="Gene3D" id="3.30.450.350">
    <property type="entry name" value="CHASE domain"/>
    <property type="match status" value="1"/>
</dbReference>
<evidence type="ECO:0000256" key="1">
    <source>
        <dbReference type="ARBA" id="ARBA00000085"/>
    </source>
</evidence>
<dbReference type="Gene3D" id="1.10.287.130">
    <property type="match status" value="1"/>
</dbReference>
<evidence type="ECO:0000259" key="17">
    <source>
        <dbReference type="PROSITE" id="PS50113"/>
    </source>
</evidence>
<dbReference type="Gene3D" id="3.40.50.2300">
    <property type="match status" value="1"/>
</dbReference>
<dbReference type="Pfam" id="PF02518">
    <property type="entry name" value="HATPase_c"/>
    <property type="match status" value="1"/>
</dbReference>
<dbReference type="InterPro" id="IPR001610">
    <property type="entry name" value="PAC"/>
</dbReference>
<dbReference type="GO" id="GO:0009927">
    <property type="term" value="F:histidine phosphotransfer kinase activity"/>
    <property type="evidence" value="ECO:0007669"/>
    <property type="project" value="TreeGrafter"/>
</dbReference>
<dbReference type="InterPro" id="IPR036097">
    <property type="entry name" value="HisK_dim/P_sf"/>
</dbReference>
<evidence type="ECO:0000256" key="2">
    <source>
        <dbReference type="ARBA" id="ARBA00004370"/>
    </source>
</evidence>
<dbReference type="PROSITE" id="PS50113">
    <property type="entry name" value="PAC"/>
    <property type="match status" value="1"/>
</dbReference>
<keyword evidence="7" id="KW-0418">Kinase</keyword>
<dbReference type="Pfam" id="PF08447">
    <property type="entry name" value="PAS_3"/>
    <property type="match status" value="1"/>
</dbReference>
<dbReference type="InterPro" id="IPR006189">
    <property type="entry name" value="CHASE_dom"/>
</dbReference>
<keyword evidence="4 11" id="KW-0597">Phosphoprotein</keyword>
<evidence type="ECO:0000259" key="14">
    <source>
        <dbReference type="PROSITE" id="PS50109"/>
    </source>
</evidence>
<evidence type="ECO:0000259" key="15">
    <source>
        <dbReference type="PROSITE" id="PS50110"/>
    </source>
</evidence>
<protein>
    <recommendedName>
        <fullName evidence="3">histidine kinase</fullName>
        <ecNumber evidence="3">2.7.13.3</ecNumber>
    </recommendedName>
</protein>
<dbReference type="SMART" id="SM01079">
    <property type="entry name" value="CHASE"/>
    <property type="match status" value="1"/>
</dbReference>